<dbReference type="Gene3D" id="2.130.10.10">
    <property type="entry name" value="YVTN repeat-like/Quinoprotein amine dehydrogenase"/>
    <property type="match status" value="1"/>
</dbReference>
<dbReference type="PANTHER" id="PTHR14494:SF0">
    <property type="entry name" value="ALADIN"/>
    <property type="match status" value="1"/>
</dbReference>
<organism evidence="2 3">
    <name type="scientific">Vigna mungo</name>
    <name type="common">Black gram</name>
    <name type="synonym">Phaseolus mungo</name>
    <dbReference type="NCBI Taxonomy" id="3915"/>
    <lineage>
        <taxon>Eukaryota</taxon>
        <taxon>Viridiplantae</taxon>
        <taxon>Streptophyta</taxon>
        <taxon>Embryophyta</taxon>
        <taxon>Tracheophyta</taxon>
        <taxon>Spermatophyta</taxon>
        <taxon>Magnoliopsida</taxon>
        <taxon>eudicotyledons</taxon>
        <taxon>Gunneridae</taxon>
        <taxon>Pentapetalae</taxon>
        <taxon>rosids</taxon>
        <taxon>fabids</taxon>
        <taxon>Fabales</taxon>
        <taxon>Fabaceae</taxon>
        <taxon>Papilionoideae</taxon>
        <taxon>50 kb inversion clade</taxon>
        <taxon>NPAAA clade</taxon>
        <taxon>indigoferoid/millettioid clade</taxon>
        <taxon>Phaseoleae</taxon>
        <taxon>Vigna</taxon>
    </lineage>
</organism>
<name>A0AAQ3NUR2_VIGMU</name>
<accession>A0AAQ3NUR2</accession>
<dbReference type="InterPro" id="IPR045139">
    <property type="entry name" value="Aladin"/>
</dbReference>
<feature type="domain" description="Anaphase-promoting complex subunit 4-like WD40" evidence="1">
    <location>
        <begin position="141"/>
        <end position="216"/>
    </location>
</feature>
<keyword evidence="3" id="KW-1185">Reference proteome</keyword>
<dbReference type="Proteomes" id="UP001374535">
    <property type="component" value="Chromosome 3"/>
</dbReference>
<evidence type="ECO:0000313" key="2">
    <source>
        <dbReference type="EMBL" id="WVZ16424.1"/>
    </source>
</evidence>
<protein>
    <recommendedName>
        <fullName evidence="1">Anaphase-promoting complex subunit 4-like WD40 domain-containing protein</fullName>
    </recommendedName>
</protein>
<evidence type="ECO:0000313" key="3">
    <source>
        <dbReference type="Proteomes" id="UP001374535"/>
    </source>
</evidence>
<dbReference type="GO" id="GO:0005643">
    <property type="term" value="C:nuclear pore"/>
    <property type="evidence" value="ECO:0007669"/>
    <property type="project" value="TreeGrafter"/>
</dbReference>
<dbReference type="PANTHER" id="PTHR14494">
    <property type="entry name" value="ALADIN/ADRACALIN/AAAS"/>
    <property type="match status" value="1"/>
</dbReference>
<dbReference type="InterPro" id="IPR024977">
    <property type="entry name" value="Apc4-like_WD40_dom"/>
</dbReference>
<dbReference type="InterPro" id="IPR015943">
    <property type="entry name" value="WD40/YVTN_repeat-like_dom_sf"/>
</dbReference>
<dbReference type="SUPFAM" id="SSF82171">
    <property type="entry name" value="DPP6 N-terminal domain-like"/>
    <property type="match status" value="1"/>
</dbReference>
<dbReference type="EMBL" id="CP144698">
    <property type="protein sequence ID" value="WVZ16424.1"/>
    <property type="molecule type" value="Genomic_DNA"/>
</dbReference>
<dbReference type="AlphaFoldDB" id="A0AAQ3NUR2"/>
<proteinExistence type="predicted"/>
<gene>
    <name evidence="2" type="ORF">V8G54_009406</name>
</gene>
<dbReference type="GO" id="GO:0006913">
    <property type="term" value="P:nucleocytoplasmic transport"/>
    <property type="evidence" value="ECO:0007669"/>
    <property type="project" value="TreeGrafter"/>
</dbReference>
<dbReference type="Pfam" id="PF12894">
    <property type="entry name" value="ANAPC4_WD40"/>
    <property type="match status" value="1"/>
</dbReference>
<evidence type="ECO:0000259" key="1">
    <source>
        <dbReference type="Pfam" id="PF12894"/>
    </source>
</evidence>
<reference evidence="2 3" key="1">
    <citation type="journal article" date="2023" name="Life. Sci Alliance">
        <title>Evolutionary insights into 3D genome organization and epigenetic landscape of Vigna mungo.</title>
        <authorList>
            <person name="Junaid A."/>
            <person name="Singh B."/>
            <person name="Bhatia S."/>
        </authorList>
    </citation>
    <scope>NUCLEOTIDE SEQUENCE [LARGE SCALE GENOMIC DNA]</scope>
    <source>
        <strain evidence="2">Urdbean</strain>
    </source>
</reference>
<sequence>MKRVKGFEGVTSGVTSCSASGLDSWTLPDSRMVFSLLEYTFPNLPPPSTSGAVTVEALSDDQANQTYGKILGSVFSPVPFHSLESEASDQEGATTTANAAGENVQRKGPMALLQGLVNTYLGRLFYPNDVHLLPEVDLQGVSWHPNKHIIAFISAPTQVFVRDYQESEGKDPSILANESQRNVRVLDWRPNGGKMLAVGCKGGICIWAASYPGNAASVRSGAASFLGSLSRSSGNRYILVDFLRSPYDEHVSALTWSPDGRYPYKF</sequence>